<name>A0A2P6C714_9FLAO</name>
<dbReference type="AlphaFoldDB" id="A0A2P6C714"/>
<keyword evidence="3" id="KW-1185">Reference proteome</keyword>
<feature type="transmembrane region" description="Helical" evidence="1">
    <location>
        <begin position="45"/>
        <end position="63"/>
    </location>
</feature>
<dbReference type="Proteomes" id="UP000247345">
    <property type="component" value="Unassembled WGS sequence"/>
</dbReference>
<keyword evidence="1" id="KW-0812">Transmembrane</keyword>
<evidence type="ECO:0000313" key="3">
    <source>
        <dbReference type="Proteomes" id="UP000247345"/>
    </source>
</evidence>
<protein>
    <submittedName>
        <fullName evidence="2">Uncharacterized protein</fullName>
    </submittedName>
</protein>
<gene>
    <name evidence="2" type="ORF">BTO14_11655</name>
</gene>
<dbReference type="RefSeq" id="WP_105049641.1">
    <property type="nucleotide sequence ID" value="NZ_CP150661.1"/>
</dbReference>
<comment type="caution">
    <text evidence="2">The sequence shown here is derived from an EMBL/GenBank/DDBJ whole genome shotgun (WGS) entry which is preliminary data.</text>
</comment>
<proteinExistence type="predicted"/>
<evidence type="ECO:0000313" key="2">
    <source>
        <dbReference type="EMBL" id="PQJ68703.1"/>
    </source>
</evidence>
<dbReference type="EMBL" id="MSCK01000002">
    <property type="protein sequence ID" value="PQJ68703.1"/>
    <property type="molecule type" value="Genomic_DNA"/>
</dbReference>
<organism evidence="2 3">
    <name type="scientific">Polaribacter butkevichii</name>
    <dbReference type="NCBI Taxonomy" id="218490"/>
    <lineage>
        <taxon>Bacteria</taxon>
        <taxon>Pseudomonadati</taxon>
        <taxon>Bacteroidota</taxon>
        <taxon>Flavobacteriia</taxon>
        <taxon>Flavobacteriales</taxon>
        <taxon>Flavobacteriaceae</taxon>
    </lineage>
</organism>
<evidence type="ECO:0000256" key="1">
    <source>
        <dbReference type="SAM" id="Phobius"/>
    </source>
</evidence>
<keyword evidence="1" id="KW-1133">Transmembrane helix</keyword>
<feature type="transmembrane region" description="Helical" evidence="1">
    <location>
        <begin position="7"/>
        <end position="25"/>
    </location>
</feature>
<reference evidence="2 3" key="1">
    <citation type="submission" date="2016-12" db="EMBL/GenBank/DDBJ databases">
        <title>Trade-off between light-utilization and light-protection in marine flavobacteria.</title>
        <authorList>
            <person name="Kumagai Y."/>
            <person name="Yoshizawa S."/>
            <person name="Kogure K."/>
            <person name="Iwasaki W."/>
        </authorList>
    </citation>
    <scope>NUCLEOTIDE SEQUENCE [LARGE SCALE GENOMIC DNA]</scope>
    <source>
        <strain evidence="2 3">KCTC 12100</strain>
    </source>
</reference>
<keyword evidence="1" id="KW-0472">Membrane</keyword>
<sequence>MNKTIKTILLSAGVVLLVYGIYTMVQPETEISIGDLDLVKAQDNTNSYITIALGIVAVALSLIKGKD</sequence>
<dbReference type="OrthoDB" id="1454197at2"/>
<accession>A0A2P6C714</accession>